<organism evidence="2 3">
    <name type="scientific">Phlebiopsis gigantea (strain 11061_1 CR5-6)</name>
    <name type="common">White-rot fungus</name>
    <name type="synonym">Peniophora gigantea</name>
    <dbReference type="NCBI Taxonomy" id="745531"/>
    <lineage>
        <taxon>Eukaryota</taxon>
        <taxon>Fungi</taxon>
        <taxon>Dikarya</taxon>
        <taxon>Basidiomycota</taxon>
        <taxon>Agaricomycotina</taxon>
        <taxon>Agaricomycetes</taxon>
        <taxon>Polyporales</taxon>
        <taxon>Phanerochaetaceae</taxon>
        <taxon>Phlebiopsis</taxon>
    </lineage>
</organism>
<reference evidence="2 3" key="1">
    <citation type="journal article" date="2014" name="PLoS Genet.">
        <title>Analysis of the Phlebiopsis gigantea genome, transcriptome and secretome provides insight into its pioneer colonization strategies of wood.</title>
        <authorList>
            <person name="Hori C."/>
            <person name="Ishida T."/>
            <person name="Igarashi K."/>
            <person name="Samejima M."/>
            <person name="Suzuki H."/>
            <person name="Master E."/>
            <person name="Ferreira P."/>
            <person name="Ruiz-Duenas F.J."/>
            <person name="Held B."/>
            <person name="Canessa P."/>
            <person name="Larrondo L.F."/>
            <person name="Schmoll M."/>
            <person name="Druzhinina I.S."/>
            <person name="Kubicek C.P."/>
            <person name="Gaskell J.A."/>
            <person name="Kersten P."/>
            <person name="St John F."/>
            <person name="Glasner J."/>
            <person name="Sabat G."/>
            <person name="Splinter BonDurant S."/>
            <person name="Syed K."/>
            <person name="Yadav J."/>
            <person name="Mgbeahuruike A.C."/>
            <person name="Kovalchuk A."/>
            <person name="Asiegbu F.O."/>
            <person name="Lackner G."/>
            <person name="Hoffmeister D."/>
            <person name="Rencoret J."/>
            <person name="Gutierrez A."/>
            <person name="Sun H."/>
            <person name="Lindquist E."/>
            <person name="Barry K."/>
            <person name="Riley R."/>
            <person name="Grigoriev I.V."/>
            <person name="Henrissat B."/>
            <person name="Kues U."/>
            <person name="Berka R.M."/>
            <person name="Martinez A.T."/>
            <person name="Covert S.F."/>
            <person name="Blanchette R.A."/>
            <person name="Cullen D."/>
        </authorList>
    </citation>
    <scope>NUCLEOTIDE SEQUENCE [LARGE SCALE GENOMIC DNA]</scope>
    <source>
        <strain evidence="2 3">11061_1 CR5-6</strain>
    </source>
</reference>
<dbReference type="AlphaFoldDB" id="A0A0C3SDZ8"/>
<evidence type="ECO:0000313" key="2">
    <source>
        <dbReference type="EMBL" id="KIP10090.1"/>
    </source>
</evidence>
<evidence type="ECO:0000256" key="1">
    <source>
        <dbReference type="SAM" id="MobiDB-lite"/>
    </source>
</evidence>
<evidence type="ECO:0000313" key="3">
    <source>
        <dbReference type="Proteomes" id="UP000053257"/>
    </source>
</evidence>
<name>A0A0C3SDZ8_PHLG1</name>
<feature type="region of interest" description="Disordered" evidence="1">
    <location>
        <begin position="1"/>
        <end position="34"/>
    </location>
</feature>
<accession>A0A0C3SDZ8</accession>
<dbReference type="EMBL" id="KN840458">
    <property type="protein sequence ID" value="KIP10090.1"/>
    <property type="molecule type" value="Genomic_DNA"/>
</dbReference>
<protein>
    <submittedName>
        <fullName evidence="2">Uncharacterized protein</fullName>
    </submittedName>
</protein>
<proteinExistence type="predicted"/>
<dbReference type="HOGENOM" id="CLU_1428472_0_0_1"/>
<keyword evidence="3" id="KW-1185">Reference proteome</keyword>
<dbReference type="OrthoDB" id="3245731at2759"/>
<gene>
    <name evidence="2" type="ORF">PHLGIDRAFT_272844</name>
</gene>
<sequence>MWASTRQRRNYLDSSTDKTIPWVKPKTRESEPQDELKEQHCVRCHSSFLDIDDSKCEVPHVWEDAPSERYCDEVVFYSACCGETAALRMSFDGKPLNDPEPCHRGTHALNPRDVKYNHLSVNPCKADSQGDCGRRIPHDPVAPVFCAKLYGESHQSRLARRLVPELFGESQACANSIAILAWQGRVSACA</sequence>
<dbReference type="Proteomes" id="UP000053257">
    <property type="component" value="Unassembled WGS sequence"/>
</dbReference>